<feature type="non-terminal residue" evidence="1">
    <location>
        <position position="1"/>
    </location>
</feature>
<accession>A0ACB6ZDH5</accession>
<evidence type="ECO:0000313" key="1">
    <source>
        <dbReference type="EMBL" id="KAF9647691.1"/>
    </source>
</evidence>
<reference evidence="1" key="1">
    <citation type="submission" date="2019-10" db="EMBL/GenBank/DDBJ databases">
        <authorList>
            <consortium name="DOE Joint Genome Institute"/>
            <person name="Kuo A."/>
            <person name="Miyauchi S."/>
            <person name="Kiss E."/>
            <person name="Drula E."/>
            <person name="Kohler A."/>
            <person name="Sanchez-Garcia M."/>
            <person name="Andreopoulos B."/>
            <person name="Barry K.W."/>
            <person name="Bonito G."/>
            <person name="Buee M."/>
            <person name="Carver A."/>
            <person name="Chen C."/>
            <person name="Cichocki N."/>
            <person name="Clum A."/>
            <person name="Culley D."/>
            <person name="Crous P.W."/>
            <person name="Fauchery L."/>
            <person name="Girlanda M."/>
            <person name="Hayes R."/>
            <person name="Keri Z."/>
            <person name="Labutti K."/>
            <person name="Lipzen A."/>
            <person name="Lombard V."/>
            <person name="Magnuson J."/>
            <person name="Maillard F."/>
            <person name="Morin E."/>
            <person name="Murat C."/>
            <person name="Nolan M."/>
            <person name="Ohm R."/>
            <person name="Pangilinan J."/>
            <person name="Pereira M."/>
            <person name="Perotto S."/>
            <person name="Peter M."/>
            <person name="Riley R."/>
            <person name="Sitrit Y."/>
            <person name="Stielow B."/>
            <person name="Szollosi G."/>
            <person name="Zifcakova L."/>
            <person name="Stursova M."/>
            <person name="Spatafora J.W."/>
            <person name="Tedersoo L."/>
            <person name="Vaario L.-M."/>
            <person name="Yamada A."/>
            <person name="Yan M."/>
            <person name="Wang P."/>
            <person name="Xu J."/>
            <person name="Bruns T."/>
            <person name="Baldrian P."/>
            <person name="Vilgalys R."/>
            <person name="Henrissat B."/>
            <person name="Grigoriev I.V."/>
            <person name="Hibbett D."/>
            <person name="Nagy L.G."/>
            <person name="Martin F.M."/>
        </authorList>
    </citation>
    <scope>NUCLEOTIDE SEQUENCE</scope>
    <source>
        <strain evidence="1">P2</strain>
    </source>
</reference>
<dbReference type="Proteomes" id="UP000886501">
    <property type="component" value="Unassembled WGS sequence"/>
</dbReference>
<sequence>IFLFGSRFVEIRHIKTGRLAQITSGNDMRRIWDERGTNHSQAISKGCWDEIVSQGTWGDEYGSSSTWQGGSTCVRVDPGGSVVVAWVFGFALTHVVL</sequence>
<reference evidence="1" key="2">
    <citation type="journal article" date="2020" name="Nat. Commun.">
        <title>Large-scale genome sequencing of mycorrhizal fungi provides insights into the early evolution of symbiotic traits.</title>
        <authorList>
            <person name="Miyauchi S."/>
            <person name="Kiss E."/>
            <person name="Kuo A."/>
            <person name="Drula E."/>
            <person name="Kohler A."/>
            <person name="Sanchez-Garcia M."/>
            <person name="Morin E."/>
            <person name="Andreopoulos B."/>
            <person name="Barry K.W."/>
            <person name="Bonito G."/>
            <person name="Buee M."/>
            <person name="Carver A."/>
            <person name="Chen C."/>
            <person name="Cichocki N."/>
            <person name="Clum A."/>
            <person name="Culley D."/>
            <person name="Crous P.W."/>
            <person name="Fauchery L."/>
            <person name="Girlanda M."/>
            <person name="Hayes R.D."/>
            <person name="Keri Z."/>
            <person name="LaButti K."/>
            <person name="Lipzen A."/>
            <person name="Lombard V."/>
            <person name="Magnuson J."/>
            <person name="Maillard F."/>
            <person name="Murat C."/>
            <person name="Nolan M."/>
            <person name="Ohm R.A."/>
            <person name="Pangilinan J."/>
            <person name="Pereira M.F."/>
            <person name="Perotto S."/>
            <person name="Peter M."/>
            <person name="Pfister S."/>
            <person name="Riley R."/>
            <person name="Sitrit Y."/>
            <person name="Stielow J.B."/>
            <person name="Szollosi G."/>
            <person name="Zifcakova L."/>
            <person name="Stursova M."/>
            <person name="Spatafora J.W."/>
            <person name="Tedersoo L."/>
            <person name="Vaario L.M."/>
            <person name="Yamada A."/>
            <person name="Yan M."/>
            <person name="Wang P."/>
            <person name="Xu J."/>
            <person name="Bruns T."/>
            <person name="Baldrian P."/>
            <person name="Vilgalys R."/>
            <person name="Dunand C."/>
            <person name="Henrissat B."/>
            <person name="Grigoriev I.V."/>
            <person name="Hibbett D."/>
            <person name="Nagy L.G."/>
            <person name="Martin F.M."/>
        </authorList>
    </citation>
    <scope>NUCLEOTIDE SEQUENCE</scope>
    <source>
        <strain evidence="1">P2</strain>
    </source>
</reference>
<name>A0ACB6ZDH5_THEGA</name>
<evidence type="ECO:0000313" key="2">
    <source>
        <dbReference type="Proteomes" id="UP000886501"/>
    </source>
</evidence>
<keyword evidence="2" id="KW-1185">Reference proteome</keyword>
<proteinExistence type="predicted"/>
<gene>
    <name evidence="1" type="ORF">BDM02DRAFT_3097717</name>
</gene>
<protein>
    <submittedName>
        <fullName evidence="1">Uncharacterized protein</fullName>
    </submittedName>
</protein>
<dbReference type="EMBL" id="MU118028">
    <property type="protein sequence ID" value="KAF9647691.1"/>
    <property type="molecule type" value="Genomic_DNA"/>
</dbReference>
<comment type="caution">
    <text evidence="1">The sequence shown here is derived from an EMBL/GenBank/DDBJ whole genome shotgun (WGS) entry which is preliminary data.</text>
</comment>
<organism evidence="1 2">
    <name type="scientific">Thelephora ganbajun</name>
    <name type="common">Ganba fungus</name>
    <dbReference type="NCBI Taxonomy" id="370292"/>
    <lineage>
        <taxon>Eukaryota</taxon>
        <taxon>Fungi</taxon>
        <taxon>Dikarya</taxon>
        <taxon>Basidiomycota</taxon>
        <taxon>Agaricomycotina</taxon>
        <taxon>Agaricomycetes</taxon>
        <taxon>Thelephorales</taxon>
        <taxon>Thelephoraceae</taxon>
        <taxon>Thelephora</taxon>
    </lineage>
</organism>